<feature type="chain" id="PRO_5040781273" evidence="6">
    <location>
        <begin position="45"/>
        <end position="534"/>
    </location>
</feature>
<evidence type="ECO:0000313" key="8">
    <source>
        <dbReference type="Proteomes" id="UP001139485"/>
    </source>
</evidence>
<dbReference type="PANTHER" id="PTHR43630">
    <property type="entry name" value="POLY-BETA-1,6-N-ACETYL-D-GLUCOSAMINE SYNTHASE"/>
    <property type="match status" value="1"/>
</dbReference>
<dbReference type="PANTHER" id="PTHR43630:SF1">
    <property type="entry name" value="POLY-BETA-1,6-N-ACETYL-D-GLUCOSAMINE SYNTHASE"/>
    <property type="match status" value="1"/>
</dbReference>
<dbReference type="Proteomes" id="UP001139485">
    <property type="component" value="Unassembled WGS sequence"/>
</dbReference>
<dbReference type="EC" id="2.4.-.-" evidence="7"/>
<keyword evidence="6" id="KW-0732">Signal</keyword>
<feature type="transmembrane region" description="Helical" evidence="5">
    <location>
        <begin position="112"/>
        <end position="134"/>
    </location>
</feature>
<keyword evidence="5" id="KW-0812">Transmembrane</keyword>
<dbReference type="SUPFAM" id="SSF53448">
    <property type="entry name" value="Nucleotide-diphospho-sugar transferases"/>
    <property type="match status" value="1"/>
</dbReference>
<keyword evidence="5" id="KW-1133">Transmembrane helix</keyword>
<dbReference type="InterPro" id="IPR029044">
    <property type="entry name" value="Nucleotide-diphossugar_trans"/>
</dbReference>
<feature type="transmembrane region" description="Helical" evidence="5">
    <location>
        <begin position="410"/>
        <end position="432"/>
    </location>
</feature>
<gene>
    <name evidence="7" type="ORF">M8330_09860</name>
</gene>
<feature type="signal peptide" evidence="6">
    <location>
        <begin position="1"/>
        <end position="44"/>
    </location>
</feature>
<comment type="similarity">
    <text evidence="1">Belongs to the glycosyltransferase 2 family.</text>
</comment>
<dbReference type="Pfam" id="PF13641">
    <property type="entry name" value="Glyco_tranf_2_3"/>
    <property type="match status" value="1"/>
</dbReference>
<organism evidence="7 8">
    <name type="scientific">Nocardioides bruguierae</name>
    <dbReference type="NCBI Taxonomy" id="2945102"/>
    <lineage>
        <taxon>Bacteria</taxon>
        <taxon>Bacillati</taxon>
        <taxon>Actinomycetota</taxon>
        <taxon>Actinomycetes</taxon>
        <taxon>Propionibacteriales</taxon>
        <taxon>Nocardioidaceae</taxon>
        <taxon>Nocardioides</taxon>
    </lineage>
</organism>
<comment type="caution">
    <text evidence="7">The sequence shown here is derived from an EMBL/GenBank/DDBJ whole genome shotgun (WGS) entry which is preliminary data.</text>
</comment>
<evidence type="ECO:0000256" key="6">
    <source>
        <dbReference type="SAM" id="SignalP"/>
    </source>
</evidence>
<keyword evidence="8" id="KW-1185">Reference proteome</keyword>
<keyword evidence="5" id="KW-0472">Membrane</keyword>
<proteinExistence type="inferred from homology"/>
<feature type="transmembrane region" description="Helical" evidence="5">
    <location>
        <begin position="438"/>
        <end position="456"/>
    </location>
</feature>
<sequence length="534" mass="57783">MPVPPRRRHDALHPRRAHRPARLLAATALLLAALAAALAPAASAAESTTTGSADRGAAAQPVADSTPLLPDGQDGVRVQPDTDTQTGTGTGSVTGNAPAEAGTTSWAARAGWAVLLLASAVMTFVAGTTLLWMLHAWRSTESLRTTGFAAAPVPPQRRFTVLLPARHEEQVLGHTIDRLAASDHPDLEIIVIIGHDDPGTEAVARAAEERHPTLVKVVIDHSEPKNKPRGMNTALPHVTGDVVGVFDAEDEVHPRLLSLVDARFTETGADLVQGGVQLMNVQTTWWSLRNCLEYYFWFRSRLHFHAEQHFIPLGGNTIFVRTDLLREAGGWDGDCLAEDCELGVRLSTGGATVAVAYDTDVVTREETPGSVRSLVKQRTRWSQGFLQVLGKGIWKQLPTRRQRLLARYTLAMPFLQAFTGVMIPVSIGLVLFAKVPTLVALLSFVPVVPTLVTIVVEAAGLGEFARAYGVRLRPWDYLRLVLGTFPYQVLLAFAALRAAWRELRGDSSWEKTEHTGAHVVPDAGTAPVPEVAAR</sequence>
<dbReference type="GO" id="GO:0016757">
    <property type="term" value="F:glycosyltransferase activity"/>
    <property type="evidence" value="ECO:0007669"/>
    <property type="project" value="UniProtKB-KW"/>
</dbReference>
<keyword evidence="2 7" id="KW-0328">Glycosyltransferase</keyword>
<reference evidence="7" key="1">
    <citation type="submission" date="2022-05" db="EMBL/GenBank/DDBJ databases">
        <authorList>
            <person name="Tuo L."/>
        </authorList>
    </citation>
    <scope>NUCLEOTIDE SEQUENCE</scope>
    <source>
        <strain evidence="7">BSK12Z-4</strain>
    </source>
</reference>
<protein>
    <submittedName>
        <fullName evidence="7">Glycosyltransferase</fullName>
        <ecNumber evidence="7">2.4.-.-</ecNumber>
    </submittedName>
</protein>
<evidence type="ECO:0000256" key="1">
    <source>
        <dbReference type="ARBA" id="ARBA00006739"/>
    </source>
</evidence>
<feature type="region of interest" description="Disordered" evidence="4">
    <location>
        <begin position="49"/>
        <end position="100"/>
    </location>
</feature>
<feature type="transmembrane region" description="Helical" evidence="5">
    <location>
        <begin position="477"/>
        <end position="500"/>
    </location>
</feature>
<feature type="compositionally biased region" description="Low complexity" evidence="4">
    <location>
        <begin position="82"/>
        <end position="95"/>
    </location>
</feature>
<evidence type="ECO:0000256" key="4">
    <source>
        <dbReference type="SAM" id="MobiDB-lite"/>
    </source>
</evidence>
<dbReference type="AlphaFoldDB" id="A0A9X2D887"/>
<name>A0A9X2D887_9ACTN</name>
<evidence type="ECO:0000256" key="3">
    <source>
        <dbReference type="ARBA" id="ARBA00022679"/>
    </source>
</evidence>
<evidence type="ECO:0000256" key="2">
    <source>
        <dbReference type="ARBA" id="ARBA00022676"/>
    </source>
</evidence>
<dbReference type="Gene3D" id="3.90.550.10">
    <property type="entry name" value="Spore Coat Polysaccharide Biosynthesis Protein SpsA, Chain A"/>
    <property type="match status" value="1"/>
</dbReference>
<evidence type="ECO:0000313" key="7">
    <source>
        <dbReference type="EMBL" id="MCM0620597.1"/>
    </source>
</evidence>
<keyword evidence="3 7" id="KW-0808">Transferase</keyword>
<accession>A0A9X2D887</accession>
<dbReference type="RefSeq" id="WP_250827189.1">
    <property type="nucleotide sequence ID" value="NZ_JAMOIL010000011.1"/>
</dbReference>
<evidence type="ECO:0000256" key="5">
    <source>
        <dbReference type="SAM" id="Phobius"/>
    </source>
</evidence>
<dbReference type="EMBL" id="JAMOIL010000011">
    <property type="protein sequence ID" value="MCM0620597.1"/>
    <property type="molecule type" value="Genomic_DNA"/>
</dbReference>